<dbReference type="InterPro" id="IPR002508">
    <property type="entry name" value="MurNAc-LAA_cat"/>
</dbReference>
<evidence type="ECO:0000313" key="7">
    <source>
        <dbReference type="Proteomes" id="UP001629156"/>
    </source>
</evidence>
<evidence type="ECO:0000256" key="3">
    <source>
        <dbReference type="ARBA" id="ARBA00022801"/>
    </source>
</evidence>
<dbReference type="Gene3D" id="3.40.630.40">
    <property type="entry name" value="Zn-dependent exopeptidases"/>
    <property type="match status" value="1"/>
</dbReference>
<dbReference type="CDD" id="cd02696">
    <property type="entry name" value="MurNAc-LAA"/>
    <property type="match status" value="1"/>
</dbReference>
<dbReference type="GO" id="GO:0008745">
    <property type="term" value="F:N-acetylmuramoyl-L-alanine amidase activity"/>
    <property type="evidence" value="ECO:0007669"/>
    <property type="project" value="UniProtKB-EC"/>
</dbReference>
<dbReference type="RefSeq" id="WP_408086018.1">
    <property type="nucleotide sequence ID" value="NZ_JBELPZ010000021.1"/>
</dbReference>
<evidence type="ECO:0000256" key="2">
    <source>
        <dbReference type="ARBA" id="ARBA00011901"/>
    </source>
</evidence>
<dbReference type="EMBL" id="JBELPZ010000021">
    <property type="protein sequence ID" value="MFL9845736.1"/>
    <property type="molecule type" value="Genomic_DNA"/>
</dbReference>
<feature type="signal peptide" evidence="4">
    <location>
        <begin position="1"/>
        <end position="18"/>
    </location>
</feature>
<evidence type="ECO:0000259" key="5">
    <source>
        <dbReference type="SMART" id="SM00646"/>
    </source>
</evidence>
<feature type="chain" id="PRO_5046010007" description="N-acetylmuramoyl-L-alanine amidase" evidence="4">
    <location>
        <begin position="19"/>
        <end position="206"/>
    </location>
</feature>
<evidence type="ECO:0000313" key="6">
    <source>
        <dbReference type="EMBL" id="MFL9845736.1"/>
    </source>
</evidence>
<organism evidence="6 7">
    <name type="scientific">Flavobacterium rhizosphaerae</name>
    <dbReference type="NCBI Taxonomy" id="3163298"/>
    <lineage>
        <taxon>Bacteria</taxon>
        <taxon>Pseudomonadati</taxon>
        <taxon>Bacteroidota</taxon>
        <taxon>Flavobacteriia</taxon>
        <taxon>Flavobacteriales</taxon>
        <taxon>Flavobacteriaceae</taxon>
        <taxon>Flavobacterium</taxon>
    </lineage>
</organism>
<gene>
    <name evidence="6" type="ORF">ABS766_15055</name>
</gene>
<dbReference type="PANTHER" id="PTHR30404">
    <property type="entry name" value="N-ACETYLMURAMOYL-L-ALANINE AMIDASE"/>
    <property type="match status" value="1"/>
</dbReference>
<feature type="domain" description="MurNAc-LAA" evidence="5">
    <location>
        <begin position="90"/>
        <end position="203"/>
    </location>
</feature>
<protein>
    <recommendedName>
        <fullName evidence="2">N-acetylmuramoyl-L-alanine amidase</fullName>
        <ecNumber evidence="2">3.5.1.28</ecNumber>
    </recommendedName>
</protein>
<proteinExistence type="predicted"/>
<dbReference type="SUPFAM" id="SSF53187">
    <property type="entry name" value="Zn-dependent exopeptidases"/>
    <property type="match status" value="1"/>
</dbReference>
<sequence length="206" mass="23315">MKKLFKFFVLTAVAACFAFVVPNETKTKEINIVIDAGHGGKDFGAKYNDIIEKEITNEIAQKINELNKNSNIVIHFTRFNDNFVDLNERVNTINSLKPDLLISLHVNSQSIGTERSGMEFFVYDKNAVATKSAQYAESLAQQFKEANYNVGEVKTASMYLLKNSESPAIIFEMGYLTNQYDRAYLTNENNKEKIARTILDFVASIE</sequence>
<name>A0ABW8YZK8_9FLAO</name>
<reference evidence="6 7" key="1">
    <citation type="submission" date="2024-06" db="EMBL/GenBank/DDBJ databases">
        <authorList>
            <person name="Kaempfer P."/>
            <person name="Viver T."/>
        </authorList>
    </citation>
    <scope>NUCLEOTIDE SEQUENCE [LARGE SCALE GENOMIC DNA]</scope>
    <source>
        <strain evidence="6 7">ST-119</strain>
    </source>
</reference>
<dbReference type="EC" id="3.5.1.28" evidence="2"/>
<keyword evidence="4" id="KW-0732">Signal</keyword>
<dbReference type="PANTHER" id="PTHR30404:SF0">
    <property type="entry name" value="N-ACETYLMURAMOYL-L-ALANINE AMIDASE AMIC"/>
    <property type="match status" value="1"/>
</dbReference>
<evidence type="ECO:0000256" key="4">
    <source>
        <dbReference type="SAM" id="SignalP"/>
    </source>
</evidence>
<comment type="caution">
    <text evidence="6">The sequence shown here is derived from an EMBL/GenBank/DDBJ whole genome shotgun (WGS) entry which is preliminary data.</text>
</comment>
<dbReference type="Pfam" id="PF01520">
    <property type="entry name" value="Amidase_3"/>
    <property type="match status" value="1"/>
</dbReference>
<evidence type="ECO:0000256" key="1">
    <source>
        <dbReference type="ARBA" id="ARBA00001561"/>
    </source>
</evidence>
<dbReference type="InterPro" id="IPR050695">
    <property type="entry name" value="N-acetylmuramoyl_amidase_3"/>
</dbReference>
<dbReference type="SMART" id="SM00646">
    <property type="entry name" value="Ami_3"/>
    <property type="match status" value="1"/>
</dbReference>
<keyword evidence="7" id="KW-1185">Reference proteome</keyword>
<accession>A0ABW8YZK8</accession>
<comment type="catalytic activity">
    <reaction evidence="1">
        <text>Hydrolyzes the link between N-acetylmuramoyl residues and L-amino acid residues in certain cell-wall glycopeptides.</text>
        <dbReference type="EC" id="3.5.1.28"/>
    </reaction>
</comment>
<keyword evidence="3 6" id="KW-0378">Hydrolase</keyword>
<dbReference type="Proteomes" id="UP001629156">
    <property type="component" value="Unassembled WGS sequence"/>
</dbReference>